<evidence type="ECO:0000313" key="2">
    <source>
        <dbReference type="Proteomes" id="UP000034207"/>
    </source>
</evidence>
<gene>
    <name evidence="1" type="ORF">UT18_C0015G0001</name>
</gene>
<accession>A0A0G0LS33</accession>
<feature type="non-terminal residue" evidence="1">
    <location>
        <position position="1"/>
    </location>
</feature>
<dbReference type="Proteomes" id="UP000034207">
    <property type="component" value="Unassembled WGS sequence"/>
</dbReference>
<dbReference type="AlphaFoldDB" id="A0A0G0LS33"/>
<sequence>APLFNSLEIELVVLDPKHEGLPLVLSELKRFQFRVLTVSDKHIGFADWVEAAATKAGR</sequence>
<proteinExistence type="predicted"/>
<organism evidence="1 2">
    <name type="scientific">candidate division CPR2 bacterium GW2011_GWC2_39_10</name>
    <dbReference type="NCBI Taxonomy" id="1618345"/>
    <lineage>
        <taxon>Bacteria</taxon>
        <taxon>Bacteria division CPR2</taxon>
    </lineage>
</organism>
<comment type="caution">
    <text evidence="1">The sequence shown here is derived from an EMBL/GenBank/DDBJ whole genome shotgun (WGS) entry which is preliminary data.</text>
</comment>
<reference evidence="1" key="1">
    <citation type="journal article" date="2015" name="Nature">
        <title>rRNA introns, odd ribosomes, and small enigmatic genomes across a large radiation of phyla.</title>
        <authorList>
            <person name="Brown C.T."/>
            <person name="Hug L.A."/>
            <person name="Thomas B.C."/>
            <person name="Sharon I."/>
            <person name="Castelle C.J."/>
            <person name="Singh A."/>
            <person name="Wilkins M.J."/>
            <person name="Williams K.H."/>
            <person name="Banfield J.F."/>
        </authorList>
    </citation>
    <scope>NUCLEOTIDE SEQUENCE [LARGE SCALE GENOMIC DNA]</scope>
</reference>
<name>A0A0G0LS33_UNCC2</name>
<protein>
    <submittedName>
        <fullName evidence="1">Uncharacterized protein</fullName>
    </submittedName>
</protein>
<dbReference type="EMBL" id="LBVV01000015">
    <property type="protein sequence ID" value="KKQ93847.1"/>
    <property type="molecule type" value="Genomic_DNA"/>
</dbReference>
<evidence type="ECO:0000313" key="1">
    <source>
        <dbReference type="EMBL" id="KKQ93847.1"/>
    </source>
</evidence>